<dbReference type="Pfam" id="PF09727">
    <property type="entry name" value="CortBP2"/>
    <property type="match status" value="1"/>
</dbReference>
<keyword evidence="5" id="KW-1185">Reference proteome</keyword>
<dbReference type="OrthoDB" id="8828111at2759"/>
<comment type="caution">
    <text evidence="4">The sequence shown here is derived from an EMBL/GenBank/DDBJ whole genome shotgun (WGS) entry which is preliminary data.</text>
</comment>
<dbReference type="InterPro" id="IPR019131">
    <property type="entry name" value="Cortactin-binding_p2_N"/>
</dbReference>
<gene>
    <name evidence="4" type="ORF">DUI87_11029</name>
</gene>
<feature type="compositionally biased region" description="Basic and acidic residues" evidence="2">
    <location>
        <begin position="307"/>
        <end position="318"/>
    </location>
</feature>
<evidence type="ECO:0000313" key="4">
    <source>
        <dbReference type="EMBL" id="RMC11902.1"/>
    </source>
</evidence>
<evidence type="ECO:0000259" key="3">
    <source>
        <dbReference type="Pfam" id="PF09727"/>
    </source>
</evidence>
<dbReference type="Proteomes" id="UP000269221">
    <property type="component" value="Unassembled WGS sequence"/>
</dbReference>
<accession>A0A3M0KFF3</accession>
<sequence length="529" mass="61174">MGVEMCVCVCVYLYLSICSLRHYRNEDLTTNSHTNNESTSDTDISFRRTWSKPPSQTQPSKDDWKPAHMQNGPGKILATTLTTYPAKHYRIGGGRRRQQMVEISQYLYCKHSTMTTLTQFKRHLTVPEEAPCSQGMRNLACGQMNINHNQHKNDVQFSPMHISCLGVFTFLAESRLSSHLSYCRIPKGFRDQNLTRSYEAISEGYFSLSNKSAGISEPPANPLLPKRQMQFNLLQNMIEKVETNFRDINHAFQKQQHRKPNQTKAEPAKGERPPQRRGWLQRERKCTNTAERDGRCNPSQYHPQKSKGREKTKSSVKKREDLSRDDLLFLLSVLEGELQAQDEVIGVLKAEKIDLALLEAQYGFVTPKKVLEALQRDAIQTKAEQWQEDIYEKPMGELDKVVEKQKEVHRRMLEQLLMVEKAHRQTLYELEEEKRKHSKYMEKSDEFTNLLEQECERSIQYFLYGNILKTWLRLKKNPKAPILVTERSIADKTIGGDFEWAAVRSAASGQFQMENCPLPSCGRSQLHTP</sequence>
<dbReference type="STRING" id="333673.A0A3M0KFF3"/>
<dbReference type="AlphaFoldDB" id="A0A3M0KFF3"/>
<keyword evidence="1" id="KW-0175">Coiled coil</keyword>
<dbReference type="EMBL" id="QRBI01000107">
    <property type="protein sequence ID" value="RMC11902.1"/>
    <property type="molecule type" value="Genomic_DNA"/>
</dbReference>
<evidence type="ECO:0000256" key="2">
    <source>
        <dbReference type="SAM" id="MobiDB-lite"/>
    </source>
</evidence>
<organism evidence="4 5">
    <name type="scientific">Hirundo rustica rustica</name>
    <dbReference type="NCBI Taxonomy" id="333673"/>
    <lineage>
        <taxon>Eukaryota</taxon>
        <taxon>Metazoa</taxon>
        <taxon>Chordata</taxon>
        <taxon>Craniata</taxon>
        <taxon>Vertebrata</taxon>
        <taxon>Euteleostomi</taxon>
        <taxon>Archelosauria</taxon>
        <taxon>Archosauria</taxon>
        <taxon>Dinosauria</taxon>
        <taxon>Saurischia</taxon>
        <taxon>Theropoda</taxon>
        <taxon>Coelurosauria</taxon>
        <taxon>Aves</taxon>
        <taxon>Neognathae</taxon>
        <taxon>Neoaves</taxon>
        <taxon>Telluraves</taxon>
        <taxon>Australaves</taxon>
        <taxon>Passeriformes</taxon>
        <taxon>Sylvioidea</taxon>
        <taxon>Hirundinidae</taxon>
        <taxon>Hirundo</taxon>
    </lineage>
</organism>
<evidence type="ECO:0000313" key="5">
    <source>
        <dbReference type="Proteomes" id="UP000269221"/>
    </source>
</evidence>
<dbReference type="InterPro" id="IPR050719">
    <property type="entry name" value="Cortactin-Actin_Reg"/>
</dbReference>
<feature type="domain" description="Cortactin-binding protein-2 N-terminal" evidence="3">
    <location>
        <begin position="321"/>
        <end position="457"/>
    </location>
</feature>
<evidence type="ECO:0000256" key="1">
    <source>
        <dbReference type="ARBA" id="ARBA00023054"/>
    </source>
</evidence>
<dbReference type="PANTHER" id="PTHR23166:SF4">
    <property type="entry name" value="FILAMIN A-INTERACTING PROTEIN 1-LIKE"/>
    <property type="match status" value="1"/>
</dbReference>
<reference evidence="4 5" key="1">
    <citation type="submission" date="2018-07" db="EMBL/GenBank/DDBJ databases">
        <title>A high quality draft genome assembly of the barn swallow (H. rustica rustica).</title>
        <authorList>
            <person name="Formenti G."/>
            <person name="Chiara M."/>
            <person name="Poveda L."/>
            <person name="Francoijs K.-J."/>
            <person name="Bonisoli-Alquati A."/>
            <person name="Canova L."/>
            <person name="Gianfranceschi L."/>
            <person name="Horner D.S."/>
            <person name="Saino N."/>
        </authorList>
    </citation>
    <scope>NUCLEOTIDE SEQUENCE [LARGE SCALE GENOMIC DNA]</scope>
    <source>
        <strain evidence="4">Chelidonia</strain>
        <tissue evidence="4">Blood</tissue>
    </source>
</reference>
<feature type="compositionally biased region" description="Basic and acidic residues" evidence="2">
    <location>
        <begin position="266"/>
        <end position="295"/>
    </location>
</feature>
<dbReference type="PANTHER" id="PTHR23166">
    <property type="entry name" value="FILAMIN/GPBP-INTERACTING PROTEIN"/>
    <property type="match status" value="1"/>
</dbReference>
<protein>
    <recommendedName>
        <fullName evidence="3">Cortactin-binding protein-2 N-terminal domain-containing protein</fullName>
    </recommendedName>
</protein>
<feature type="region of interest" description="Disordered" evidence="2">
    <location>
        <begin position="252"/>
        <end position="318"/>
    </location>
</feature>
<name>A0A3M0KFF3_HIRRU</name>
<proteinExistence type="predicted"/>
<feature type="compositionally biased region" description="Low complexity" evidence="2">
    <location>
        <begin position="29"/>
        <end position="42"/>
    </location>
</feature>
<feature type="region of interest" description="Disordered" evidence="2">
    <location>
        <begin position="28"/>
        <end position="69"/>
    </location>
</feature>